<proteinExistence type="predicted"/>
<evidence type="ECO:0000256" key="2">
    <source>
        <dbReference type="ARBA" id="ARBA00022741"/>
    </source>
</evidence>
<dbReference type="AlphaFoldDB" id="A0A1J5R9H9"/>
<dbReference type="GO" id="GO:0005524">
    <property type="term" value="F:ATP binding"/>
    <property type="evidence" value="ECO:0007669"/>
    <property type="project" value="UniProtKB-KW"/>
</dbReference>
<evidence type="ECO:0000256" key="3">
    <source>
        <dbReference type="ARBA" id="ARBA00022777"/>
    </source>
</evidence>
<keyword evidence="1 6" id="KW-0808">Transferase</keyword>
<keyword evidence="3 6" id="KW-0418">Kinase</keyword>
<dbReference type="EC" id="2.7.4.7" evidence="6"/>
<comment type="caution">
    <text evidence="6">The sequence shown here is derived from an EMBL/GenBank/DDBJ whole genome shotgun (WGS) entry which is preliminary data.</text>
</comment>
<dbReference type="InterPro" id="IPR004399">
    <property type="entry name" value="HMP/HMP-P_kinase_dom"/>
</dbReference>
<dbReference type="NCBIfam" id="TIGR00097">
    <property type="entry name" value="HMP-P_kinase"/>
    <property type="match status" value="1"/>
</dbReference>
<dbReference type="Pfam" id="PF08543">
    <property type="entry name" value="Phos_pyr_kin"/>
    <property type="match status" value="1"/>
</dbReference>
<evidence type="ECO:0000256" key="1">
    <source>
        <dbReference type="ARBA" id="ARBA00022679"/>
    </source>
</evidence>
<dbReference type="Gene3D" id="3.40.1190.20">
    <property type="match status" value="1"/>
</dbReference>
<name>A0A1J5R9H9_9ZZZZ</name>
<dbReference type="EMBL" id="MLJW01000359">
    <property type="protein sequence ID" value="OIQ88764.1"/>
    <property type="molecule type" value="Genomic_DNA"/>
</dbReference>
<dbReference type="GO" id="GO:0009228">
    <property type="term" value="P:thiamine biosynthetic process"/>
    <property type="evidence" value="ECO:0007669"/>
    <property type="project" value="InterPro"/>
</dbReference>
<dbReference type="GO" id="GO:0005829">
    <property type="term" value="C:cytosol"/>
    <property type="evidence" value="ECO:0007669"/>
    <property type="project" value="TreeGrafter"/>
</dbReference>
<evidence type="ECO:0000259" key="5">
    <source>
        <dbReference type="Pfam" id="PF08543"/>
    </source>
</evidence>
<sequence>MIVNALTIAGTDPSGGAGIQADLKTFSALGVYGTTVITAVVAQNTRGVAGIHPVPGEFVTAQLEALFADVRIDAVKIGMLGTTQVVEAVAGALRRHRPPYVVLDPVMVASSGDVLLSLEATDALRELLLPLVDLITPNTAEAAVLLGEAQAVTTADAVDQLGRLARLCPGVLLTGGHLDGPQCIDLLGIEGAITRLAAPRVVTRNTHGTGCTLSSAITALRPGRPDWASTVRDAKDYLTAALRAAEALDVGHGPGPVHHFHALWPQATTPPTAP</sequence>
<dbReference type="GO" id="GO:0008972">
    <property type="term" value="F:phosphomethylpyrimidine kinase activity"/>
    <property type="evidence" value="ECO:0007669"/>
    <property type="project" value="UniProtKB-EC"/>
</dbReference>
<protein>
    <submittedName>
        <fullName evidence="6">Hydroxymethylpyrimidine/phosphomethylpyrimidine kinase</fullName>
        <ecNumber evidence="6">2.7.1.49</ecNumber>
        <ecNumber evidence="6">2.7.4.7</ecNumber>
    </submittedName>
</protein>
<dbReference type="InterPro" id="IPR029056">
    <property type="entry name" value="Ribokinase-like"/>
</dbReference>
<dbReference type="PANTHER" id="PTHR20858:SF17">
    <property type="entry name" value="HYDROXYMETHYLPYRIMIDINE_PHOSPHOMETHYLPYRIMIDINE KINASE THI20-RELATED"/>
    <property type="match status" value="1"/>
</dbReference>
<accession>A0A1J5R9H9</accession>
<keyword evidence="2" id="KW-0547">Nucleotide-binding</keyword>
<dbReference type="EC" id="2.7.1.49" evidence="6"/>
<evidence type="ECO:0000313" key="6">
    <source>
        <dbReference type="EMBL" id="OIQ88764.1"/>
    </source>
</evidence>
<reference evidence="6" key="1">
    <citation type="submission" date="2016-10" db="EMBL/GenBank/DDBJ databases">
        <title>Sequence of Gallionella enrichment culture.</title>
        <authorList>
            <person name="Poehlein A."/>
            <person name="Muehling M."/>
            <person name="Daniel R."/>
        </authorList>
    </citation>
    <scope>NUCLEOTIDE SEQUENCE</scope>
</reference>
<evidence type="ECO:0000256" key="4">
    <source>
        <dbReference type="ARBA" id="ARBA00022840"/>
    </source>
</evidence>
<dbReference type="GO" id="GO:0008902">
    <property type="term" value="F:hydroxymethylpyrimidine kinase activity"/>
    <property type="evidence" value="ECO:0007669"/>
    <property type="project" value="UniProtKB-EC"/>
</dbReference>
<dbReference type="FunFam" id="3.40.1190.20:FF:000003">
    <property type="entry name" value="Phosphomethylpyrimidine kinase ThiD"/>
    <property type="match status" value="1"/>
</dbReference>
<keyword evidence="4" id="KW-0067">ATP-binding</keyword>
<dbReference type="SUPFAM" id="SSF53613">
    <property type="entry name" value="Ribokinase-like"/>
    <property type="match status" value="1"/>
</dbReference>
<dbReference type="PANTHER" id="PTHR20858">
    <property type="entry name" value="PHOSPHOMETHYLPYRIMIDINE KINASE"/>
    <property type="match status" value="1"/>
</dbReference>
<organism evidence="6">
    <name type="scientific">mine drainage metagenome</name>
    <dbReference type="NCBI Taxonomy" id="410659"/>
    <lineage>
        <taxon>unclassified sequences</taxon>
        <taxon>metagenomes</taxon>
        <taxon>ecological metagenomes</taxon>
    </lineage>
</organism>
<dbReference type="InterPro" id="IPR013749">
    <property type="entry name" value="PM/HMP-P_kinase-1"/>
</dbReference>
<feature type="domain" description="Pyridoxamine kinase/Phosphomethylpyrimidine kinase" evidence="5">
    <location>
        <begin position="12"/>
        <end position="258"/>
    </location>
</feature>
<gene>
    <name evidence="6" type="primary">thiD_8</name>
    <name evidence="6" type="ORF">GALL_293690</name>
</gene>
<dbReference type="CDD" id="cd01169">
    <property type="entry name" value="HMPP_kinase"/>
    <property type="match status" value="1"/>
</dbReference>